<feature type="domain" description="Zinc finger CGNR" evidence="1">
    <location>
        <begin position="138"/>
        <end position="178"/>
    </location>
</feature>
<dbReference type="AlphaFoldDB" id="A0A7J5DV61"/>
<name>A0A7J5DV61_NOCSI</name>
<protein>
    <submittedName>
        <fullName evidence="2">CGNR zinc finger domain-containing protein</fullName>
    </submittedName>
</protein>
<dbReference type="InterPro" id="IPR023286">
    <property type="entry name" value="ABATE_dom_sf"/>
</dbReference>
<dbReference type="InterPro" id="IPR021005">
    <property type="entry name" value="Znf_CGNR"/>
</dbReference>
<accession>A0A7J5DV61</accession>
<dbReference type="Pfam" id="PF11706">
    <property type="entry name" value="zf-CGNR"/>
    <property type="match status" value="1"/>
</dbReference>
<dbReference type="Gene3D" id="1.10.3300.10">
    <property type="entry name" value="Jann2411-like domain"/>
    <property type="match status" value="1"/>
</dbReference>
<reference evidence="2 3" key="1">
    <citation type="submission" date="2019-09" db="EMBL/GenBank/DDBJ databases">
        <title>Pimelobacter sp. isolated from Paulinella.</title>
        <authorList>
            <person name="Jeong S.E."/>
        </authorList>
    </citation>
    <scope>NUCLEOTIDE SEQUENCE [LARGE SCALE GENOMIC DNA]</scope>
    <source>
        <strain evidence="2 3">Pch-N</strain>
    </source>
</reference>
<gene>
    <name evidence="2" type="ORF">F9L07_18945</name>
</gene>
<evidence type="ECO:0000313" key="3">
    <source>
        <dbReference type="Proteomes" id="UP000449906"/>
    </source>
</evidence>
<evidence type="ECO:0000313" key="2">
    <source>
        <dbReference type="EMBL" id="KAB2809135.1"/>
    </source>
</evidence>
<dbReference type="Proteomes" id="UP000449906">
    <property type="component" value="Unassembled WGS sequence"/>
</dbReference>
<dbReference type="PANTHER" id="PTHR35525:SF3">
    <property type="entry name" value="BLL6575 PROTEIN"/>
    <property type="match status" value="1"/>
</dbReference>
<dbReference type="SUPFAM" id="SSF160904">
    <property type="entry name" value="Jann2411-like"/>
    <property type="match status" value="1"/>
</dbReference>
<comment type="caution">
    <text evidence="2">The sequence shown here is derived from an EMBL/GenBank/DDBJ whole genome shotgun (WGS) entry which is preliminary data.</text>
</comment>
<evidence type="ECO:0000259" key="1">
    <source>
        <dbReference type="Pfam" id="PF11706"/>
    </source>
</evidence>
<sequence length="181" mass="19797">MPPRCCNGLVRVNPYVPELLGVVVSLVNDRPDGPAGLEQRWLASGMPLDNPATPGDAVVVPAFLEAWEALVDEDDEPARVALLNDLLDRFARAPLVTDHDGSGWHLHYRADDASLGETLAASVSVATAEHLTRNGMHRIGRCALPECARVFADLSRPGRQRYCSHPCANRDAVRRHRRSHG</sequence>
<organism evidence="2 3">
    <name type="scientific">Nocardioides simplex</name>
    <name type="common">Arthrobacter simplex</name>
    <dbReference type="NCBI Taxonomy" id="2045"/>
    <lineage>
        <taxon>Bacteria</taxon>
        <taxon>Bacillati</taxon>
        <taxon>Actinomycetota</taxon>
        <taxon>Actinomycetes</taxon>
        <taxon>Propionibacteriales</taxon>
        <taxon>Nocardioidaceae</taxon>
        <taxon>Pimelobacter</taxon>
    </lineage>
</organism>
<dbReference type="EMBL" id="WBVM01000002">
    <property type="protein sequence ID" value="KAB2809135.1"/>
    <property type="molecule type" value="Genomic_DNA"/>
</dbReference>
<proteinExistence type="predicted"/>
<dbReference type="InterPro" id="IPR010852">
    <property type="entry name" value="ABATE"/>
</dbReference>
<dbReference type="PANTHER" id="PTHR35525">
    <property type="entry name" value="BLL6575 PROTEIN"/>
    <property type="match status" value="1"/>
</dbReference>